<comment type="caution">
    <text evidence="1">The sequence shown here is derived from an EMBL/GenBank/DDBJ whole genome shotgun (WGS) entry which is preliminary data.</text>
</comment>
<dbReference type="EMBL" id="CM039174">
    <property type="protein sequence ID" value="KAH9753704.1"/>
    <property type="molecule type" value="Genomic_DNA"/>
</dbReference>
<name>A0ACB8KH13_CITSI</name>
<evidence type="ECO:0000313" key="2">
    <source>
        <dbReference type="Proteomes" id="UP000829398"/>
    </source>
</evidence>
<protein>
    <submittedName>
        <fullName evidence="1">Uncharacterized protein</fullName>
    </submittedName>
</protein>
<reference evidence="2" key="1">
    <citation type="journal article" date="2023" name="Hortic. Res.">
        <title>A chromosome-level phased genome enabling allele-level studies in sweet orange: a case study on citrus Huanglongbing tolerance.</title>
        <authorList>
            <person name="Wu B."/>
            <person name="Yu Q."/>
            <person name="Deng Z."/>
            <person name="Duan Y."/>
            <person name="Luo F."/>
            <person name="Gmitter F. Jr."/>
        </authorList>
    </citation>
    <scope>NUCLEOTIDE SEQUENCE [LARGE SCALE GENOMIC DNA]</scope>
    <source>
        <strain evidence="2">cv. Valencia</strain>
    </source>
</reference>
<organism evidence="1 2">
    <name type="scientific">Citrus sinensis</name>
    <name type="common">Sweet orange</name>
    <name type="synonym">Citrus aurantium var. sinensis</name>
    <dbReference type="NCBI Taxonomy" id="2711"/>
    <lineage>
        <taxon>Eukaryota</taxon>
        <taxon>Viridiplantae</taxon>
        <taxon>Streptophyta</taxon>
        <taxon>Embryophyta</taxon>
        <taxon>Tracheophyta</taxon>
        <taxon>Spermatophyta</taxon>
        <taxon>Magnoliopsida</taxon>
        <taxon>eudicotyledons</taxon>
        <taxon>Gunneridae</taxon>
        <taxon>Pentapetalae</taxon>
        <taxon>rosids</taxon>
        <taxon>malvids</taxon>
        <taxon>Sapindales</taxon>
        <taxon>Rutaceae</taxon>
        <taxon>Aurantioideae</taxon>
        <taxon>Citrus</taxon>
    </lineage>
</organism>
<proteinExistence type="predicted"/>
<gene>
    <name evidence="1" type="ORF">KPL71_015173</name>
</gene>
<dbReference type="Proteomes" id="UP000829398">
    <property type="component" value="Chromosome 5"/>
</dbReference>
<accession>A0ACB8KH13</accession>
<keyword evidence="2" id="KW-1185">Reference proteome</keyword>
<evidence type="ECO:0000313" key="1">
    <source>
        <dbReference type="EMBL" id="KAH9753704.1"/>
    </source>
</evidence>
<sequence>MSTNKERIERVEAEIGSLQDGMKRMELGLTDRLHRLEETMSKLVDSLPTSKGMPSHNNSDHVGSSQPSRGDSEGSRHQLASRLTKLECPRYSGDDPTEWVKQTGSLRDYQREFERLGNWVRGWTQKALVGTFMGGLKPAISEEIRMFRPKTLKEAISLARMKDDQLTRQRKLLRPQYLNRTPPTPTNNTRAQPTRPIKRLTWDEMQRHRVMGLCFNCNDRFTAGHKCTQPQLLLLETPRTMRVTATVGPYEIMVLIDSGSTHNFISSRMANMLRLPIIPTAGFLVRVANGETLSCKGKFERVQWLEMLGSVVCNWKQLTMDFTWENKSCRLQVIGPQSIQTASLTEITKELRQGQSGFAICFHVNVEDSLNTTTPDMQDLLKEYNTLFQKPTKLPPRREIDHNITLKEGTEPVNVRPYRYAYFQKAEIKKQVQEMLNSGLIRPSTSPFSSPVLLVKKKDGSWRFCTDYRSLNNATVKDRFPIPTVDDMLDELHGAAYFTKLDLRAGYHQVRVNPADIHKTAFRTYNGHYEYLVMPFGLCNAPSTFQAIMNSIFRPYLRKFILVFFDDILIYSPSWCSHLTHVKQAMEVLKQHQFFLKASKCTFGQQELEYLGHIITSQGVKVDETKIAAMVSWPQPKNISELRGFLGLTGYYRKFVQGYGVLARPLTNLLKKGQFEWNAEADKAFINLKKAMTSTPTLAMPNFNETFIIVTDASGDGIGAILQQQGHPIAFMSRALGVTKKS</sequence>